<dbReference type="SMART" id="SM00663">
    <property type="entry name" value="RPOLA_N"/>
    <property type="match status" value="1"/>
</dbReference>
<comment type="function">
    <text evidence="9">DNA-dependent RNA polymerase catalyzes the transcription of DNA into RNA using the four ribonucleoside triphosphates as substrates.</text>
</comment>
<feature type="domain" description="RNA polymerase N-terminal" evidence="10">
    <location>
        <begin position="285"/>
        <end position="565"/>
    </location>
</feature>
<reference evidence="11 12" key="1">
    <citation type="journal article" date="2024" name="G3 (Bethesda)">
        <title>Genome assembly of Hibiscus sabdariffa L. provides insights into metabolisms of medicinal natural products.</title>
        <authorList>
            <person name="Kim T."/>
        </authorList>
    </citation>
    <scope>NUCLEOTIDE SEQUENCE [LARGE SCALE GENOMIC DNA]</scope>
    <source>
        <strain evidence="11">TK-2024</strain>
        <tissue evidence="11">Old leaves</tissue>
    </source>
</reference>
<keyword evidence="5" id="KW-0862">Zinc</keyword>
<keyword evidence="3 9" id="KW-0548">Nucleotidyltransferase</keyword>
<dbReference type="PANTHER" id="PTHR19376">
    <property type="entry name" value="DNA-DIRECTED RNA POLYMERASE"/>
    <property type="match status" value="1"/>
</dbReference>
<dbReference type="InterPro" id="IPR007083">
    <property type="entry name" value="RNA_pol_Rpb1_4"/>
</dbReference>
<dbReference type="InterPro" id="IPR007066">
    <property type="entry name" value="RNA_pol_Rpb1_3"/>
</dbReference>
<keyword evidence="4" id="KW-0479">Metal-binding</keyword>
<evidence type="ECO:0000259" key="10">
    <source>
        <dbReference type="SMART" id="SM00663"/>
    </source>
</evidence>
<dbReference type="Gene3D" id="3.30.1490.180">
    <property type="entry name" value="RNA polymerase ii"/>
    <property type="match status" value="1"/>
</dbReference>
<dbReference type="InterPro" id="IPR006592">
    <property type="entry name" value="RNA_pol_N"/>
</dbReference>
<dbReference type="Pfam" id="PF11523">
    <property type="entry name" value="DUF3223"/>
    <property type="match status" value="1"/>
</dbReference>
<dbReference type="InterPro" id="IPR045867">
    <property type="entry name" value="DNA-dir_RpoC_beta_prime"/>
</dbReference>
<evidence type="ECO:0000256" key="2">
    <source>
        <dbReference type="ARBA" id="ARBA00022679"/>
    </source>
</evidence>
<proteinExistence type="inferred from homology"/>
<keyword evidence="1 9" id="KW-0240">DNA-directed RNA polymerase</keyword>
<dbReference type="InterPro" id="IPR044893">
    <property type="entry name" value="RNA_pol_Rpb1_clamp_domain"/>
</dbReference>
<dbReference type="Gene3D" id="6.20.50.80">
    <property type="match status" value="1"/>
</dbReference>
<dbReference type="Pfam" id="PF04983">
    <property type="entry name" value="RNA_pol_Rpb1_3"/>
    <property type="match status" value="1"/>
</dbReference>
<dbReference type="Pfam" id="PF00623">
    <property type="entry name" value="RNA_pol_Rpb1_2"/>
    <property type="match status" value="1"/>
</dbReference>
<protein>
    <recommendedName>
        <fullName evidence="9">DNA-directed RNA polymerase subunit</fullName>
        <ecNumber evidence="9">2.7.7.6</ecNumber>
    </recommendedName>
</protein>
<sequence>MVLEVELGGITFVSVTNRRRLYLSLSGFTWKTFVNDVGKKVTLPFHQNLLVTRSLKPMTSMESDLYEEQENPNGFVTGIKFHVSTDANNENMSIMEIAAPSEMSDPRLGFPNFSNHCATCDATNMKQCEGHFGVIKFPNAILHPFFLSEVVHILNKICPGCKSIRKDIWMKDANTVARLLETKGCKYCVGNSVDWYPPMRFKITSKELFRKSAIMVEVSENSLMKVRKRGRQALPADYWDFIPKDQQQDEGFLRPLRRVLSHSQVRQLLKDVDPEFIKKFISNVDSMFLNCFPVTPNSHRVTEIMHTSSNAQRLIFDERTRVYKKLVDFRGLANELSSHLHVEKPSDEDSSLIAALKKNKDTTSNMSGLRYMKDVILGKRNDHCFRMVLTGNPNLKLYEIGIPCHVAEKLQIAEQLNRWNEERLKTCCNLRILEKGEIRIRRDGKLVRIRHNEKVQVGDTIYRPLNNGDTVLINRPPSIHQHSLIALSVKVLPVSSVVSINPLICSPFRGDFDGDCLHGYVPQSINTRVELSELVSLNRQLINGQSGRNLLSLSHDSLTAAYLVKEDGVILNLFQMQQLEMFCLNHSPLPAIVKAPSVSSPVWTGKQLFSMLLPPEFDYVFAPSDVVIHNGELICSSEGSTWLRDVDGNLFQSLIKHYQGKVLDILYAAQEVLCEWLSMRGLSVSLLDLYLSPDSNSQKNMMDEIFYGLQEAEQTCNFKQLMVDSYHDLLARNDEEINSFMDLDVERMCYEKQRSAALNQVSVDSFKQVFRDIQNLLYKYANKDNSLFTMFKAGSKGNLLKLVQHGMCLGLQHALVPLSFRFPYQLSCAAWNNQKSHGLTQKVDDTDEYARNYIPYAVVESSFVKGLNPLECFVHSVTTRDTSFSDNADLPGTLSRRLMFFMRDLCTSYDGTVRNAYGDQVVQFCYNIDKGITSCADKFASEGNSLPDVIGGQPVGSLSACAISEAAYSALDQPISLLESSPLLNLKRVLECGSKRSNADQTMSLFLSGKLGRRRHGQEYGALELKNHLERMIFKDIVSTSSIIFSPQMSSENRFSPWVCHFHVCKDIVKRRRLTVHSIIDSLHMHCSNARRLWKIDLPDLQVTSKACSFIDMQNEDDTFCITVTIVECSKSSPIELDVIRDMVIPSLLEAVVKGFPEIKKVDILWNDEPRASNHHKTAPGELYLRISVSGDFGITKLWGVLMNDCLQLMDMIDWTRSHPDNINQFCLAFGIDAGWRFFLNNMKSAISDTGKTILNEHLYLAANCLSATGEFVGLNSKGLKQQREHAFVSSPFMQACFSNPSACFVKAAKAEVLDDLQGTIDTLAWGRVPRIGTGGHFDVIYSMKDQKLAEPIDVYKLLGESLNSKMQDIKFEEPKTSNSKSEKHSSPFMGAFSGSAFDQLKKIETKTRSLLRELLTLNDVMRLSRELRNILHKYPIDHQVSEADWDTLMMALYFHPRRDEKIGSGAKEIKVVNHPEHPTTRCFSLVRTDETCVDFSYRKCVLGALEVIAPQRAKSYKLRWLQGNL</sequence>
<evidence type="ECO:0000256" key="8">
    <source>
        <dbReference type="ARBA" id="ARBA00048552"/>
    </source>
</evidence>
<evidence type="ECO:0000256" key="6">
    <source>
        <dbReference type="ARBA" id="ARBA00022842"/>
    </source>
</evidence>
<name>A0ABR2QSD0_9ROSI</name>
<evidence type="ECO:0000313" key="11">
    <source>
        <dbReference type="EMBL" id="KAK9003569.1"/>
    </source>
</evidence>
<keyword evidence="12" id="KW-1185">Reference proteome</keyword>
<dbReference type="Gene3D" id="1.10.132.30">
    <property type="match status" value="1"/>
</dbReference>
<dbReference type="Gene3D" id="3.10.450.40">
    <property type="match status" value="1"/>
</dbReference>
<dbReference type="Gene3D" id="4.10.860.120">
    <property type="entry name" value="RNA polymerase II, clamp domain"/>
    <property type="match status" value="1"/>
</dbReference>
<evidence type="ECO:0000256" key="9">
    <source>
        <dbReference type="RuleBase" id="RU004279"/>
    </source>
</evidence>
<evidence type="ECO:0000256" key="7">
    <source>
        <dbReference type="ARBA" id="ARBA00023163"/>
    </source>
</evidence>
<comment type="similarity">
    <text evidence="9">Belongs to the RNA polymerase beta' chain family.</text>
</comment>
<dbReference type="SUPFAM" id="SSF64484">
    <property type="entry name" value="beta and beta-prime subunits of DNA dependent RNA-polymerase"/>
    <property type="match status" value="1"/>
</dbReference>
<dbReference type="EC" id="2.7.7.6" evidence="9"/>
<dbReference type="Gene3D" id="2.40.40.20">
    <property type="match status" value="1"/>
</dbReference>
<dbReference type="Gene3D" id="1.10.274.100">
    <property type="entry name" value="RNA polymerase Rpb1, domain 3"/>
    <property type="match status" value="1"/>
</dbReference>
<keyword evidence="6" id="KW-0460">Magnesium</keyword>
<evidence type="ECO:0000256" key="4">
    <source>
        <dbReference type="ARBA" id="ARBA00022723"/>
    </source>
</evidence>
<evidence type="ECO:0000256" key="3">
    <source>
        <dbReference type="ARBA" id="ARBA00022695"/>
    </source>
</evidence>
<dbReference type="PANTHER" id="PTHR19376:SF36">
    <property type="entry name" value="DNA-DIRECTED RNA POLYMERASE IV SUBUNIT 1"/>
    <property type="match status" value="1"/>
</dbReference>
<dbReference type="CDD" id="cd10506">
    <property type="entry name" value="RNAP_IV_RPD1_N"/>
    <property type="match status" value="1"/>
</dbReference>
<dbReference type="InterPro" id="IPR042102">
    <property type="entry name" value="RNA_pol_Rpb1_3_sf"/>
</dbReference>
<organism evidence="11 12">
    <name type="scientific">Hibiscus sabdariffa</name>
    <name type="common">roselle</name>
    <dbReference type="NCBI Taxonomy" id="183260"/>
    <lineage>
        <taxon>Eukaryota</taxon>
        <taxon>Viridiplantae</taxon>
        <taxon>Streptophyta</taxon>
        <taxon>Embryophyta</taxon>
        <taxon>Tracheophyta</taxon>
        <taxon>Spermatophyta</taxon>
        <taxon>Magnoliopsida</taxon>
        <taxon>eudicotyledons</taxon>
        <taxon>Gunneridae</taxon>
        <taxon>Pentapetalae</taxon>
        <taxon>rosids</taxon>
        <taxon>malvids</taxon>
        <taxon>Malvales</taxon>
        <taxon>Malvaceae</taxon>
        <taxon>Malvoideae</taxon>
        <taxon>Hibiscus</taxon>
    </lineage>
</organism>
<comment type="catalytic activity">
    <reaction evidence="8 9">
        <text>RNA(n) + a ribonucleoside 5'-triphosphate = RNA(n+1) + diphosphate</text>
        <dbReference type="Rhea" id="RHEA:21248"/>
        <dbReference type="Rhea" id="RHEA-COMP:14527"/>
        <dbReference type="Rhea" id="RHEA-COMP:17342"/>
        <dbReference type="ChEBI" id="CHEBI:33019"/>
        <dbReference type="ChEBI" id="CHEBI:61557"/>
        <dbReference type="ChEBI" id="CHEBI:140395"/>
        <dbReference type="EC" id="2.7.7.6"/>
    </reaction>
</comment>
<evidence type="ECO:0000256" key="5">
    <source>
        <dbReference type="ARBA" id="ARBA00022833"/>
    </source>
</evidence>
<dbReference type="Pfam" id="PF05000">
    <property type="entry name" value="RNA_pol_Rpb1_4"/>
    <property type="match status" value="1"/>
</dbReference>
<dbReference type="InterPro" id="IPR038120">
    <property type="entry name" value="Rpb1_funnel_sf"/>
</dbReference>
<keyword evidence="2 9" id="KW-0808">Transferase</keyword>
<accession>A0ABR2QSD0</accession>
<gene>
    <name evidence="11" type="ORF">V6N11_084209</name>
</gene>
<dbReference type="Proteomes" id="UP001396334">
    <property type="component" value="Unassembled WGS sequence"/>
</dbReference>
<dbReference type="InterPro" id="IPR007080">
    <property type="entry name" value="RNA_pol_Rpb1_1"/>
</dbReference>
<dbReference type="InterPro" id="IPR000722">
    <property type="entry name" value="RNA_pol_asu"/>
</dbReference>
<comment type="caution">
    <text evidence="11">The sequence shown here is derived from an EMBL/GenBank/DDBJ whole genome shotgun (WGS) entry which is preliminary data.</text>
</comment>
<dbReference type="InterPro" id="IPR040403">
    <property type="entry name" value="NRPD1_N"/>
</dbReference>
<dbReference type="EMBL" id="JBBPBN010000033">
    <property type="protein sequence ID" value="KAK9003569.1"/>
    <property type="molecule type" value="Genomic_DNA"/>
</dbReference>
<dbReference type="Pfam" id="PF04997">
    <property type="entry name" value="RNA_pol_Rpb1_1"/>
    <property type="match status" value="1"/>
</dbReference>
<evidence type="ECO:0000313" key="12">
    <source>
        <dbReference type="Proteomes" id="UP001396334"/>
    </source>
</evidence>
<evidence type="ECO:0000256" key="1">
    <source>
        <dbReference type="ARBA" id="ARBA00022478"/>
    </source>
</evidence>
<keyword evidence="7 9" id="KW-0804">Transcription</keyword>